<dbReference type="EC" id="6.3.5.4" evidence="2"/>
<dbReference type="Pfam" id="PF00733">
    <property type="entry name" value="Asn_synthase"/>
    <property type="match status" value="2"/>
</dbReference>
<keyword evidence="10" id="KW-0315">Glutamine amidotransferase</keyword>
<evidence type="ECO:0000256" key="11">
    <source>
        <dbReference type="PIRSR" id="PIRSR001589-2"/>
    </source>
</evidence>
<dbReference type="CDD" id="cd01991">
    <property type="entry name" value="Asn_synthase_B_C"/>
    <property type="match status" value="1"/>
</dbReference>
<proteinExistence type="predicted"/>
<keyword evidence="5 11" id="KW-0547">Nucleotide-binding</keyword>
<dbReference type="PIRSF" id="PIRSF001589">
    <property type="entry name" value="Asn_synthetase_glu-h"/>
    <property type="match status" value="1"/>
</dbReference>
<dbReference type="GO" id="GO:0005524">
    <property type="term" value="F:ATP binding"/>
    <property type="evidence" value="ECO:0007669"/>
    <property type="project" value="UniProtKB-KW"/>
</dbReference>
<comment type="catalytic activity">
    <reaction evidence="9">
        <text>L-aspartate + L-glutamine + ATP + H2O = L-asparagine + L-glutamate + AMP + diphosphate + H(+)</text>
        <dbReference type="Rhea" id="RHEA:12228"/>
        <dbReference type="ChEBI" id="CHEBI:15377"/>
        <dbReference type="ChEBI" id="CHEBI:15378"/>
        <dbReference type="ChEBI" id="CHEBI:29985"/>
        <dbReference type="ChEBI" id="CHEBI:29991"/>
        <dbReference type="ChEBI" id="CHEBI:30616"/>
        <dbReference type="ChEBI" id="CHEBI:33019"/>
        <dbReference type="ChEBI" id="CHEBI:58048"/>
        <dbReference type="ChEBI" id="CHEBI:58359"/>
        <dbReference type="ChEBI" id="CHEBI:456215"/>
        <dbReference type="EC" id="6.3.5.4"/>
    </reaction>
</comment>
<keyword evidence="4 10" id="KW-0028">Amino-acid biosynthesis</keyword>
<feature type="binding site" evidence="11">
    <location>
        <position position="110"/>
    </location>
    <ligand>
        <name>L-glutamine</name>
        <dbReference type="ChEBI" id="CHEBI:58359"/>
    </ligand>
</feature>
<evidence type="ECO:0000256" key="3">
    <source>
        <dbReference type="ARBA" id="ARBA00022598"/>
    </source>
</evidence>
<dbReference type="InterPro" id="IPR050795">
    <property type="entry name" value="Asn_Synthetase"/>
</dbReference>
<dbReference type="InterPro" id="IPR006426">
    <property type="entry name" value="Asn_synth_AEB"/>
</dbReference>
<dbReference type="Gene3D" id="3.40.50.620">
    <property type="entry name" value="HUPs"/>
    <property type="match status" value="1"/>
</dbReference>
<reference evidence="14" key="1">
    <citation type="journal article" date="2019" name="MBio">
        <title>Virus Genomes from Deep Sea Sediments Expand the Ocean Megavirome and Support Independent Origins of Viral Gigantism.</title>
        <authorList>
            <person name="Backstrom D."/>
            <person name="Yutin N."/>
            <person name="Jorgensen S.L."/>
            <person name="Dharamshi J."/>
            <person name="Homa F."/>
            <person name="Zaremba-Niedwiedzka K."/>
            <person name="Spang A."/>
            <person name="Wolf Y.I."/>
            <person name="Koonin E.V."/>
            <person name="Ettema T.J."/>
        </authorList>
    </citation>
    <scope>NUCLEOTIDE SEQUENCE</scope>
</reference>
<keyword evidence="3" id="KW-0436">Ligase</keyword>
<feature type="active site" description="For GATase activity" evidence="10">
    <location>
        <position position="2"/>
    </location>
</feature>
<comment type="pathway">
    <text evidence="1">Amino-acid biosynthesis; L-asparagine biosynthesis; L-asparagine from L-aspartate (L-Gln route): step 1/1.</text>
</comment>
<dbReference type="GO" id="GO:0004066">
    <property type="term" value="F:asparagine synthase (glutamine-hydrolyzing) activity"/>
    <property type="evidence" value="ECO:0007669"/>
    <property type="project" value="UniProtKB-EC"/>
</dbReference>
<dbReference type="EMBL" id="MK500415">
    <property type="protein sequence ID" value="QBK89336.1"/>
    <property type="molecule type" value="Genomic_DNA"/>
</dbReference>
<name>A0A4D5XFB4_9VIRU</name>
<dbReference type="GO" id="GO:0006529">
    <property type="term" value="P:asparagine biosynthetic process"/>
    <property type="evidence" value="ECO:0007669"/>
    <property type="project" value="UniProtKB-KW"/>
</dbReference>
<feature type="binding site" evidence="11">
    <location>
        <position position="270"/>
    </location>
    <ligand>
        <name>ATP</name>
        <dbReference type="ChEBI" id="CHEBI:30616"/>
    </ligand>
</feature>
<evidence type="ECO:0000259" key="13">
    <source>
        <dbReference type="PROSITE" id="PS51278"/>
    </source>
</evidence>
<evidence type="ECO:0000256" key="6">
    <source>
        <dbReference type="ARBA" id="ARBA00022840"/>
    </source>
</evidence>
<dbReference type="InterPro" id="IPR014729">
    <property type="entry name" value="Rossmann-like_a/b/a_fold"/>
</dbReference>
<evidence type="ECO:0000256" key="1">
    <source>
        <dbReference type="ARBA" id="ARBA00005187"/>
    </source>
</evidence>
<evidence type="ECO:0000256" key="10">
    <source>
        <dbReference type="PIRSR" id="PIRSR001589-1"/>
    </source>
</evidence>
<evidence type="ECO:0000256" key="2">
    <source>
        <dbReference type="ARBA" id="ARBA00012737"/>
    </source>
</evidence>
<dbReference type="Gene3D" id="3.60.20.10">
    <property type="entry name" value="Glutamine Phosphoribosylpyrophosphate, subunit 1, domain 1"/>
    <property type="match status" value="1"/>
</dbReference>
<dbReference type="PANTHER" id="PTHR11772:SF23">
    <property type="entry name" value="ASPARAGINE SYNTHETASE [GLUTAMINE-HYDROLYZING]"/>
    <property type="match status" value="1"/>
</dbReference>
<feature type="site" description="Important for beta-aspartyl-AMP intermediate formation" evidence="12">
    <location>
        <position position="377"/>
    </location>
</feature>
<dbReference type="SUPFAM" id="SSF52402">
    <property type="entry name" value="Adenine nucleotide alpha hydrolases-like"/>
    <property type="match status" value="1"/>
</dbReference>
<evidence type="ECO:0000256" key="7">
    <source>
        <dbReference type="ARBA" id="ARBA00022888"/>
    </source>
</evidence>
<evidence type="ECO:0000256" key="8">
    <source>
        <dbReference type="ARBA" id="ARBA00030234"/>
    </source>
</evidence>
<evidence type="ECO:0000256" key="9">
    <source>
        <dbReference type="ARBA" id="ARBA00048741"/>
    </source>
</evidence>
<dbReference type="Pfam" id="PF13537">
    <property type="entry name" value="GATase_7"/>
    <property type="match status" value="1"/>
</dbReference>
<evidence type="ECO:0000313" key="14">
    <source>
        <dbReference type="EMBL" id="QBK89336.1"/>
    </source>
</evidence>
<evidence type="ECO:0000256" key="12">
    <source>
        <dbReference type="PIRSR" id="PIRSR001589-3"/>
    </source>
</evidence>
<feature type="binding site" evidence="11">
    <location>
        <position position="300"/>
    </location>
    <ligand>
        <name>ATP</name>
        <dbReference type="ChEBI" id="CHEBI:30616"/>
    </ligand>
</feature>
<dbReference type="PROSITE" id="PS51278">
    <property type="entry name" value="GATASE_TYPE_2"/>
    <property type="match status" value="1"/>
</dbReference>
<dbReference type="PANTHER" id="PTHR11772">
    <property type="entry name" value="ASPARAGINE SYNTHETASE"/>
    <property type="match status" value="1"/>
</dbReference>
<evidence type="ECO:0000256" key="4">
    <source>
        <dbReference type="ARBA" id="ARBA00022605"/>
    </source>
</evidence>
<protein>
    <recommendedName>
        <fullName evidence="2">asparagine synthase (glutamine-hydrolyzing)</fullName>
        <ecNumber evidence="2">6.3.5.4</ecNumber>
    </recommendedName>
    <alternativeName>
        <fullName evidence="8">Glutamine-dependent asparagine synthetase</fullName>
    </alternativeName>
</protein>
<dbReference type="InterPro" id="IPR017932">
    <property type="entry name" value="GATase_2_dom"/>
</dbReference>
<dbReference type="SUPFAM" id="SSF56235">
    <property type="entry name" value="N-terminal nucleophile aminohydrolases (Ntn hydrolases)"/>
    <property type="match status" value="1"/>
</dbReference>
<sequence length="579" mass="65777">MCGFDVIIITDENGNGIDKAKVNKAFMKIKHRGPDKSTFIEIKLPTAFGNTKLYIGFHHLNIRGGLKGLQPFIFTDETNNVTTYCVCNAEIYNDKPLIKKYKLITKSSSDCEVIPLIYKKVGMKQLLEDIKQNEFAFCIIDVYHDEKKIVMNIGRDPIGVRPCFYGFGGSGFGLASELKGLLNIIDSKCIKPFLPGTYMTINIDIDTKDNKKINMTHKSFPYYNKDYKINTHGGDIFGDTYLNHVRKNIRNILTECVKCRLQSDRPLGALLSGGIDSSIICSIASKLLAKEGKKLHTFSIGMPGGSDEPNAKAVAKYCNTIHKHIELSQQDFLDAIPKVINAIESTCITSIRASVGQWLVSKWISENTDIKVLLVGDTADELFGSYLYFFNSPSPKDSHYECSRLLRELYLYDMLRCDRGIANHGIEARVPYADCSFVDYYMSIDPRVRVPLAWTKGGKKIEKYLFRSAFKDLEYVPDSIITRKKEAFSDGCSAMKEKSWYLVIQKIANKKYSDGEFEKLKIKYSHNMPQTKEALYYRTIFNDYFGDNAAHVIPRMWMPRWCPGVSDPSARVLDVYNNK</sequence>
<organism evidence="14">
    <name type="scientific">Mimivirus LCMiAC02</name>
    <dbReference type="NCBI Taxonomy" id="2506609"/>
    <lineage>
        <taxon>Viruses</taxon>
        <taxon>Varidnaviria</taxon>
        <taxon>Bamfordvirae</taxon>
        <taxon>Nucleocytoviricota</taxon>
        <taxon>Megaviricetes</taxon>
        <taxon>Imitervirales</taxon>
        <taxon>Mimiviridae</taxon>
        <taxon>Klosneuvirinae</taxon>
    </lineage>
</organism>
<gene>
    <name evidence="14" type="ORF">LCMiAC02_04310</name>
</gene>
<evidence type="ECO:0000256" key="5">
    <source>
        <dbReference type="ARBA" id="ARBA00022741"/>
    </source>
</evidence>
<feature type="domain" description="Glutamine amidotransferase type-2" evidence="13">
    <location>
        <begin position="2"/>
        <end position="204"/>
    </location>
</feature>
<accession>A0A4D5XFB4</accession>
<dbReference type="InterPro" id="IPR001962">
    <property type="entry name" value="Asn_synthase"/>
</dbReference>
<keyword evidence="6 11" id="KW-0067">ATP-binding</keyword>
<dbReference type="InterPro" id="IPR029055">
    <property type="entry name" value="Ntn_hydrolases_N"/>
</dbReference>
<keyword evidence="7 10" id="KW-0061">Asparagine biosynthesis</keyword>